<proteinExistence type="predicted"/>
<evidence type="ECO:0000313" key="2">
    <source>
        <dbReference type="Proteomes" id="UP000233469"/>
    </source>
</evidence>
<reference evidence="1 2" key="2">
    <citation type="submission" date="2017-10" db="EMBL/GenBank/DDBJ databases">
        <title>Extensive intraspecific genome diversity in a model arbuscular mycorrhizal fungus.</title>
        <authorList>
            <person name="Chen E.C.H."/>
            <person name="Morin E."/>
            <person name="Baudet D."/>
            <person name="Noel J."/>
            <person name="Ndikumana S."/>
            <person name="Charron P."/>
            <person name="St-Onge C."/>
            <person name="Giorgi J."/>
            <person name="Grigoriev I.V."/>
            <person name="Roux C."/>
            <person name="Martin F.M."/>
            <person name="Corradi N."/>
        </authorList>
    </citation>
    <scope>NUCLEOTIDE SEQUENCE [LARGE SCALE GENOMIC DNA]</scope>
    <source>
        <strain evidence="1 2">C2</strain>
    </source>
</reference>
<evidence type="ECO:0000313" key="1">
    <source>
        <dbReference type="EMBL" id="PKK55754.1"/>
    </source>
</evidence>
<dbReference type="AlphaFoldDB" id="A0A2N1M265"/>
<name>A0A2N1M265_9GLOM</name>
<accession>A0A2N1M265</accession>
<dbReference type="EMBL" id="LLXL01006908">
    <property type="protein sequence ID" value="PKK55754.1"/>
    <property type="molecule type" value="Genomic_DNA"/>
</dbReference>
<comment type="caution">
    <text evidence="1">The sequence shown here is derived from an EMBL/GenBank/DDBJ whole genome shotgun (WGS) entry which is preliminary data.</text>
</comment>
<reference evidence="1 2" key="1">
    <citation type="submission" date="2016-04" db="EMBL/GenBank/DDBJ databases">
        <title>Genome analyses suggest a sexual origin of heterokaryosis in a supposedly ancient asexual fungus.</title>
        <authorList>
            <person name="Ropars J."/>
            <person name="Sedzielewska K."/>
            <person name="Noel J."/>
            <person name="Charron P."/>
            <person name="Farinelli L."/>
            <person name="Marton T."/>
            <person name="Kruger M."/>
            <person name="Pelin A."/>
            <person name="Brachmann A."/>
            <person name="Corradi N."/>
        </authorList>
    </citation>
    <scope>NUCLEOTIDE SEQUENCE [LARGE SCALE GENOMIC DNA]</scope>
    <source>
        <strain evidence="1 2">C2</strain>
    </source>
</reference>
<organism evidence="1 2">
    <name type="scientific">Rhizophagus irregularis</name>
    <dbReference type="NCBI Taxonomy" id="588596"/>
    <lineage>
        <taxon>Eukaryota</taxon>
        <taxon>Fungi</taxon>
        <taxon>Fungi incertae sedis</taxon>
        <taxon>Mucoromycota</taxon>
        <taxon>Glomeromycotina</taxon>
        <taxon>Glomeromycetes</taxon>
        <taxon>Glomerales</taxon>
        <taxon>Glomeraceae</taxon>
        <taxon>Rhizophagus</taxon>
    </lineage>
</organism>
<dbReference type="Proteomes" id="UP000233469">
    <property type="component" value="Unassembled WGS sequence"/>
</dbReference>
<protein>
    <submittedName>
        <fullName evidence="1">Uncharacterized protein</fullName>
    </submittedName>
</protein>
<gene>
    <name evidence="1" type="ORF">RhiirC2_801594</name>
</gene>
<sequence>MYLQADVVLYINTKYPEYNINWSIVAKIWQNQSKWLTVLTNTTTSQMFRKHSVLFPMFDKAMQI</sequence>